<sequence>MLSGRYLEPRSVVSAKALLNLKDRIKISQDANLPMNWIPRTLVGKILKIEVASDAIPAGSPQSLSNQDFVISGLTRNCKAIDPQNMHNHTPTHSFTQDMFIKHLLVAKYTGANQSIPSLVITSKLRSALGFEDGQNEIERRQVAYEATGLTSRANECKFSLACDALTIAKIMITILRILFQVQKMSSKSLDDKEFIHKEQDKHLPGDKEQKEACACKLFPTRKQALKNQEANLKKSWNQIHRVSEQHQGDGDTETREGKAGFPKNTALGRD</sequence>
<proteinExistence type="predicted"/>
<dbReference type="EMBL" id="VBQZ03000034">
    <property type="protein sequence ID" value="MXQ86739.1"/>
    <property type="molecule type" value="Genomic_DNA"/>
</dbReference>
<feature type="compositionally biased region" description="Basic and acidic residues" evidence="1">
    <location>
        <begin position="242"/>
        <end position="259"/>
    </location>
</feature>
<dbReference type="Proteomes" id="UP000322234">
    <property type="component" value="Unassembled WGS sequence"/>
</dbReference>
<evidence type="ECO:0000313" key="3">
    <source>
        <dbReference type="Proteomes" id="UP000322234"/>
    </source>
</evidence>
<feature type="region of interest" description="Disordered" evidence="1">
    <location>
        <begin position="236"/>
        <end position="271"/>
    </location>
</feature>
<evidence type="ECO:0000256" key="1">
    <source>
        <dbReference type="SAM" id="MobiDB-lite"/>
    </source>
</evidence>
<comment type="caution">
    <text evidence="2">The sequence shown here is derived from an EMBL/GenBank/DDBJ whole genome shotgun (WGS) entry which is preliminary data.</text>
</comment>
<organism evidence="2 3">
    <name type="scientific">Bos mutus</name>
    <name type="common">wild yak</name>
    <dbReference type="NCBI Taxonomy" id="72004"/>
    <lineage>
        <taxon>Eukaryota</taxon>
        <taxon>Metazoa</taxon>
        <taxon>Chordata</taxon>
        <taxon>Craniata</taxon>
        <taxon>Vertebrata</taxon>
        <taxon>Euteleostomi</taxon>
        <taxon>Mammalia</taxon>
        <taxon>Eutheria</taxon>
        <taxon>Laurasiatheria</taxon>
        <taxon>Artiodactyla</taxon>
        <taxon>Ruminantia</taxon>
        <taxon>Pecora</taxon>
        <taxon>Bovidae</taxon>
        <taxon>Bovinae</taxon>
        <taxon>Bos</taxon>
    </lineage>
</organism>
<gene>
    <name evidence="2" type="ORF">E5288_WYG012932</name>
</gene>
<protein>
    <submittedName>
        <fullName evidence="2">Uncharacterized protein</fullName>
    </submittedName>
</protein>
<evidence type="ECO:0000313" key="2">
    <source>
        <dbReference type="EMBL" id="MXQ86739.1"/>
    </source>
</evidence>
<dbReference type="AlphaFoldDB" id="A0A6B0R958"/>
<keyword evidence="3" id="KW-1185">Reference proteome</keyword>
<accession>A0A6B0R958</accession>
<reference evidence="2" key="1">
    <citation type="submission" date="2019-10" db="EMBL/GenBank/DDBJ databases">
        <title>The sequence and de novo assembly of the wild yak genome.</title>
        <authorList>
            <person name="Liu Y."/>
        </authorList>
    </citation>
    <scope>NUCLEOTIDE SEQUENCE [LARGE SCALE GENOMIC DNA]</scope>
    <source>
        <strain evidence="2">WY2019</strain>
    </source>
</reference>
<name>A0A6B0R958_9CETA</name>